<dbReference type="SUPFAM" id="SSF56281">
    <property type="entry name" value="Metallo-hydrolase/oxidoreductase"/>
    <property type="match status" value="1"/>
</dbReference>
<dbReference type="InterPro" id="IPR036866">
    <property type="entry name" value="RibonucZ/Hydroxyglut_hydro"/>
</dbReference>
<dbReference type="OrthoDB" id="421671at2759"/>
<accession>A0A812JH49</accession>
<name>A0A812JH49_9DINO</name>
<reference evidence="2" key="1">
    <citation type="submission" date="2021-02" db="EMBL/GenBank/DDBJ databases">
        <authorList>
            <person name="Dougan E. K."/>
            <person name="Rhodes N."/>
            <person name="Thang M."/>
            <person name="Chan C."/>
        </authorList>
    </citation>
    <scope>NUCLEOTIDE SEQUENCE</scope>
</reference>
<comment type="caution">
    <text evidence="2">The sequence shown here is derived from an EMBL/GenBank/DDBJ whole genome shotgun (WGS) entry which is preliminary data.</text>
</comment>
<keyword evidence="3" id="KW-1185">Reference proteome</keyword>
<proteinExistence type="predicted"/>
<evidence type="ECO:0000313" key="3">
    <source>
        <dbReference type="Proteomes" id="UP000601435"/>
    </source>
</evidence>
<dbReference type="InterPro" id="IPR025638">
    <property type="entry name" value="DUF4336"/>
</dbReference>
<dbReference type="EMBL" id="CAJNJA010006165">
    <property type="protein sequence ID" value="CAE7206705.1"/>
    <property type="molecule type" value="Genomic_DNA"/>
</dbReference>
<dbReference type="AlphaFoldDB" id="A0A812JH49"/>
<gene>
    <name evidence="2" type="ORF">SNEC2469_LOCUS1820</name>
</gene>
<dbReference type="Pfam" id="PF14234">
    <property type="entry name" value="DUF4336"/>
    <property type="match status" value="1"/>
</dbReference>
<feature type="region of interest" description="Disordered" evidence="1">
    <location>
        <begin position="1"/>
        <end position="29"/>
    </location>
</feature>
<dbReference type="PANTHER" id="PTHR33835">
    <property type="entry name" value="YALI0C07656P"/>
    <property type="match status" value="1"/>
</dbReference>
<sequence>MELGSSVQGPVARAHAARIDEPRGAPARGIQAATQRKRFATAIGFGISLNLAWAGQAQARSRSLRKAHGQGRHGRREVLSIGVVTPLVAPLAAKAEAEPPTVSKKVAEGVYIFDQAYGIPGLGVGANIPIRMTVLSLEGGGYLVYNPCHPTAEAMQMLKEFGLTDVRYIVCGTVAIEHKYYAPQWAQLFPKAEVWISPRTFSWPVDFGPYVPVGGFSRSTPLQKIPKDASLAPWSSKGIDHLQLTVDYAPRTVFEETVLFHKPSGSFVCTDMLIGLSDEPPEILTLSPYKEGLLWFSRDEPLEEVDVSSPKTLKDGYQKSVLLLNNINPRSLLSVAAGDLAVPKQLGLASKAPQKELGYFGWYPCNWQASDSPCAKLDDRLLPSKGSKTFDCRPGWRGEWTRLAAGVEGTGFQVPSFVAELQVSRDPETLDSFAKEISRRWPGIKKVISSHFSSPLPASSENVSKAISAVCRGPPGPAARAADLSAILNFRDYLEENDLIYKPAKGRGSWTA</sequence>
<evidence type="ECO:0000313" key="2">
    <source>
        <dbReference type="EMBL" id="CAE7206705.1"/>
    </source>
</evidence>
<dbReference type="PANTHER" id="PTHR33835:SF2">
    <property type="entry name" value="LYSINE-TRNA LIGASE"/>
    <property type="match status" value="1"/>
</dbReference>
<dbReference type="Proteomes" id="UP000601435">
    <property type="component" value="Unassembled WGS sequence"/>
</dbReference>
<organism evidence="2 3">
    <name type="scientific">Symbiodinium necroappetens</name>
    <dbReference type="NCBI Taxonomy" id="1628268"/>
    <lineage>
        <taxon>Eukaryota</taxon>
        <taxon>Sar</taxon>
        <taxon>Alveolata</taxon>
        <taxon>Dinophyceae</taxon>
        <taxon>Suessiales</taxon>
        <taxon>Symbiodiniaceae</taxon>
        <taxon>Symbiodinium</taxon>
    </lineage>
</organism>
<protein>
    <submittedName>
        <fullName evidence="2">Uncharacterized protein</fullName>
    </submittedName>
</protein>
<evidence type="ECO:0000256" key="1">
    <source>
        <dbReference type="SAM" id="MobiDB-lite"/>
    </source>
</evidence>